<protein>
    <recommendedName>
        <fullName evidence="6">RING-type domain-containing protein</fullName>
    </recommendedName>
</protein>
<evidence type="ECO:0000313" key="7">
    <source>
        <dbReference type="EMBL" id="CAA7032265.1"/>
    </source>
</evidence>
<dbReference type="InterPro" id="IPR013083">
    <property type="entry name" value="Znf_RING/FYVE/PHD"/>
</dbReference>
<dbReference type="PANTHER" id="PTHR37393">
    <property type="entry name" value="AT-RICH INTERACTIVE DOMAIN-CONTAINING PROTEIN 1A-LIKE"/>
    <property type="match status" value="1"/>
</dbReference>
<dbReference type="PANTHER" id="PTHR37393:SF1">
    <property type="entry name" value="AT-RICH INTERACTIVE DOMAIN-CONTAINING PROTEIN 1A-LIKE"/>
    <property type="match status" value="1"/>
</dbReference>
<sequence length="419" mass="45418">MGFDLECIPDLALLPGEFFCPVCHLLVHPHEALQSLCTHLFCPRCLAFVASTTRACPYDGSLVTEADAEPLVQSNRELAETIGETLVFCPYLMSGCTWMGSLSAVRSHCSRCVFGFRLGECTVCHTQMTHRQAEEHAQVCPGIQVELQMIPQAQWYPPQQHQMYYQNGTWYYYMHQPDDVPNQYQVPDVLPEIPYVAEAHSPLRAQPQHLSLTLALHQPHDVSPSASLPQALNHFGEGPSHSRQPDPQSPHVPSPPQSPPSPQANQSRLSLNGVNDVNHAVEATAKSRHELKGKRVMEEGVDFKSKSCGLGILGFTYHGFFRDGGSSSGDMGPNPNPRKRAVEPEEGLDLDSQTKEPEQESTDTVLETNPNAKKLKKTHAGDSPCINPKEDEESGSGGAGGGGGASGSVGGGGAVDPEV</sequence>
<evidence type="ECO:0000256" key="4">
    <source>
        <dbReference type="PROSITE-ProRule" id="PRU00175"/>
    </source>
</evidence>
<feature type="region of interest" description="Disordered" evidence="5">
    <location>
        <begin position="326"/>
        <end position="419"/>
    </location>
</feature>
<dbReference type="EMBL" id="CACVBM020001896">
    <property type="protein sequence ID" value="CAA7061847.1"/>
    <property type="molecule type" value="Genomic_DNA"/>
</dbReference>
<evidence type="ECO:0000256" key="1">
    <source>
        <dbReference type="ARBA" id="ARBA00022723"/>
    </source>
</evidence>
<dbReference type="InterPro" id="IPR001841">
    <property type="entry name" value="Znf_RING"/>
</dbReference>
<feature type="domain" description="RING-type" evidence="6">
    <location>
        <begin position="20"/>
        <end position="59"/>
    </location>
</feature>
<evidence type="ECO:0000313" key="9">
    <source>
        <dbReference type="Proteomes" id="UP000467841"/>
    </source>
</evidence>
<feature type="compositionally biased region" description="Polar residues" evidence="5">
    <location>
        <begin position="362"/>
        <end position="371"/>
    </location>
</feature>
<evidence type="ECO:0000256" key="5">
    <source>
        <dbReference type="SAM" id="MobiDB-lite"/>
    </source>
</evidence>
<proteinExistence type="predicted"/>
<name>A0A6D2KXV1_9BRAS</name>
<dbReference type="AlphaFoldDB" id="A0A6D2KXV1"/>
<organism evidence="8 9">
    <name type="scientific">Microthlaspi erraticum</name>
    <dbReference type="NCBI Taxonomy" id="1685480"/>
    <lineage>
        <taxon>Eukaryota</taxon>
        <taxon>Viridiplantae</taxon>
        <taxon>Streptophyta</taxon>
        <taxon>Embryophyta</taxon>
        <taxon>Tracheophyta</taxon>
        <taxon>Spermatophyta</taxon>
        <taxon>Magnoliopsida</taxon>
        <taxon>eudicotyledons</taxon>
        <taxon>Gunneridae</taxon>
        <taxon>Pentapetalae</taxon>
        <taxon>rosids</taxon>
        <taxon>malvids</taxon>
        <taxon>Brassicales</taxon>
        <taxon>Brassicaceae</taxon>
        <taxon>Coluteocarpeae</taxon>
        <taxon>Microthlaspi</taxon>
    </lineage>
</organism>
<dbReference type="GO" id="GO:0008270">
    <property type="term" value="F:zinc ion binding"/>
    <property type="evidence" value="ECO:0007669"/>
    <property type="project" value="UniProtKB-KW"/>
</dbReference>
<feature type="region of interest" description="Disordered" evidence="5">
    <location>
        <begin position="220"/>
        <end position="269"/>
    </location>
</feature>
<keyword evidence="2 4" id="KW-0863">Zinc-finger</keyword>
<reference evidence="8 9" key="1">
    <citation type="submission" date="2020-01" db="EMBL/GenBank/DDBJ databases">
        <authorList>
            <person name="Mishra B."/>
        </authorList>
    </citation>
    <scope>NUCLEOTIDE SEQUENCE [LARGE SCALE GENOMIC DNA]</scope>
</reference>
<gene>
    <name evidence="7" type="ORF">MERR_LOCUS19500</name>
    <name evidence="8" type="ORF">MERR_LOCUS49083</name>
</gene>
<accession>A0A6D2KXV1</accession>
<evidence type="ECO:0000256" key="3">
    <source>
        <dbReference type="ARBA" id="ARBA00022833"/>
    </source>
</evidence>
<dbReference type="InterPro" id="IPR017907">
    <property type="entry name" value="Znf_RING_CS"/>
</dbReference>
<evidence type="ECO:0000256" key="2">
    <source>
        <dbReference type="ARBA" id="ARBA00022771"/>
    </source>
</evidence>
<dbReference type="PROSITE" id="PS50089">
    <property type="entry name" value="ZF_RING_2"/>
    <property type="match status" value="1"/>
</dbReference>
<dbReference type="PROSITE" id="PS00518">
    <property type="entry name" value="ZF_RING_1"/>
    <property type="match status" value="1"/>
</dbReference>
<evidence type="ECO:0000259" key="6">
    <source>
        <dbReference type="PROSITE" id="PS50089"/>
    </source>
</evidence>
<evidence type="ECO:0000313" key="8">
    <source>
        <dbReference type="EMBL" id="CAA7061847.1"/>
    </source>
</evidence>
<feature type="compositionally biased region" description="Pro residues" evidence="5">
    <location>
        <begin position="247"/>
        <end position="262"/>
    </location>
</feature>
<dbReference type="EMBL" id="CACVBM020001118">
    <property type="protein sequence ID" value="CAA7032265.1"/>
    <property type="molecule type" value="Genomic_DNA"/>
</dbReference>
<keyword evidence="9" id="KW-1185">Reference proteome</keyword>
<dbReference type="OrthoDB" id="9049620at2759"/>
<keyword evidence="3" id="KW-0862">Zinc</keyword>
<dbReference type="Proteomes" id="UP000467841">
    <property type="component" value="Unassembled WGS sequence"/>
</dbReference>
<dbReference type="SUPFAM" id="SSF57850">
    <property type="entry name" value="RING/U-box"/>
    <property type="match status" value="1"/>
</dbReference>
<feature type="compositionally biased region" description="Gly residues" evidence="5">
    <location>
        <begin position="395"/>
        <end position="419"/>
    </location>
</feature>
<keyword evidence="1" id="KW-0479">Metal-binding</keyword>
<dbReference type="Gene3D" id="3.30.40.10">
    <property type="entry name" value="Zinc/RING finger domain, C3HC4 (zinc finger)"/>
    <property type="match status" value="1"/>
</dbReference>